<accession>A0A0A6UIW1</accession>
<gene>
    <name evidence="1" type="ORF">MB27_23230</name>
</gene>
<name>A0A0A6UIW1_ACTUT</name>
<proteinExistence type="predicted"/>
<protein>
    <submittedName>
        <fullName evidence="1">Uncharacterized protein</fullName>
    </submittedName>
</protein>
<organism evidence="1 2">
    <name type="scientific">Actinoplanes utahensis</name>
    <dbReference type="NCBI Taxonomy" id="1869"/>
    <lineage>
        <taxon>Bacteria</taxon>
        <taxon>Bacillati</taxon>
        <taxon>Actinomycetota</taxon>
        <taxon>Actinomycetes</taxon>
        <taxon>Micromonosporales</taxon>
        <taxon>Micromonosporaceae</taxon>
        <taxon>Actinoplanes</taxon>
    </lineage>
</organism>
<sequence length="104" mass="11217">MERSHVSDEIWISRKQYTQDAAGAVQALPVPLAREIAEKREDLAQEQGSTTSVVMPTVRGLIIASVLEECAARIRLAGGSGNEEVAALCDDLVHDLLQRSGMVS</sequence>
<dbReference type="EMBL" id="JRTT01000028">
    <property type="protein sequence ID" value="KHD75356.1"/>
    <property type="molecule type" value="Genomic_DNA"/>
</dbReference>
<evidence type="ECO:0000313" key="2">
    <source>
        <dbReference type="Proteomes" id="UP000054537"/>
    </source>
</evidence>
<evidence type="ECO:0000313" key="1">
    <source>
        <dbReference type="EMBL" id="KHD75356.1"/>
    </source>
</evidence>
<reference evidence="1 2" key="1">
    <citation type="submission" date="2014-10" db="EMBL/GenBank/DDBJ databases">
        <title>Draft genome sequence of Actinoplanes utahensis NRRL 12052.</title>
        <authorList>
            <person name="Velasco-Bucheli B."/>
            <person name="del Cerro C."/>
            <person name="Hormigo D."/>
            <person name="Garcia J.L."/>
            <person name="Acebal C."/>
            <person name="Arroyo M."/>
            <person name="de la Mata I."/>
        </authorList>
    </citation>
    <scope>NUCLEOTIDE SEQUENCE [LARGE SCALE GENOMIC DNA]</scope>
    <source>
        <strain evidence="1 2">NRRL 12052</strain>
    </source>
</reference>
<dbReference type="AlphaFoldDB" id="A0A0A6UIW1"/>
<keyword evidence="2" id="KW-1185">Reference proteome</keyword>
<comment type="caution">
    <text evidence="1">The sequence shown here is derived from an EMBL/GenBank/DDBJ whole genome shotgun (WGS) entry which is preliminary data.</text>
</comment>
<dbReference type="Proteomes" id="UP000054537">
    <property type="component" value="Unassembled WGS sequence"/>
</dbReference>